<organism evidence="2 3">
    <name type="scientific">Hibiscus syriacus</name>
    <name type="common">Rose of Sharon</name>
    <dbReference type="NCBI Taxonomy" id="106335"/>
    <lineage>
        <taxon>Eukaryota</taxon>
        <taxon>Viridiplantae</taxon>
        <taxon>Streptophyta</taxon>
        <taxon>Embryophyta</taxon>
        <taxon>Tracheophyta</taxon>
        <taxon>Spermatophyta</taxon>
        <taxon>Magnoliopsida</taxon>
        <taxon>eudicotyledons</taxon>
        <taxon>Gunneridae</taxon>
        <taxon>Pentapetalae</taxon>
        <taxon>rosids</taxon>
        <taxon>malvids</taxon>
        <taxon>Malvales</taxon>
        <taxon>Malvaceae</taxon>
        <taxon>Malvoideae</taxon>
        <taxon>Hibiscus</taxon>
    </lineage>
</organism>
<feature type="compositionally biased region" description="Low complexity" evidence="1">
    <location>
        <begin position="35"/>
        <end position="45"/>
    </location>
</feature>
<dbReference type="PANTHER" id="PTHR33696">
    <property type="entry name" value="T22J18.15-RELATED"/>
    <property type="match status" value="1"/>
</dbReference>
<feature type="region of interest" description="Disordered" evidence="1">
    <location>
        <begin position="75"/>
        <end position="108"/>
    </location>
</feature>
<dbReference type="PANTHER" id="PTHR33696:SF1">
    <property type="entry name" value="T22J18.15"/>
    <property type="match status" value="1"/>
</dbReference>
<evidence type="ECO:0000313" key="3">
    <source>
        <dbReference type="Proteomes" id="UP000436088"/>
    </source>
</evidence>
<feature type="compositionally biased region" description="Polar residues" evidence="1">
    <location>
        <begin position="1"/>
        <end position="10"/>
    </location>
</feature>
<feature type="region of interest" description="Disordered" evidence="1">
    <location>
        <begin position="1"/>
        <end position="45"/>
    </location>
</feature>
<dbReference type="AlphaFoldDB" id="A0A6A2WK10"/>
<dbReference type="Proteomes" id="UP000436088">
    <property type="component" value="Unassembled WGS sequence"/>
</dbReference>
<evidence type="ECO:0000256" key="1">
    <source>
        <dbReference type="SAM" id="MobiDB-lite"/>
    </source>
</evidence>
<accession>A0A6A2WK10</accession>
<dbReference type="GO" id="GO:0006508">
    <property type="term" value="P:proteolysis"/>
    <property type="evidence" value="ECO:0007669"/>
    <property type="project" value="UniProtKB-KW"/>
</dbReference>
<proteinExistence type="predicted"/>
<keyword evidence="2" id="KW-0378">Hydrolase</keyword>
<keyword evidence="2" id="KW-0645">Protease</keyword>
<evidence type="ECO:0000313" key="2">
    <source>
        <dbReference type="EMBL" id="KAE8659982.1"/>
    </source>
</evidence>
<reference evidence="2" key="1">
    <citation type="submission" date="2019-09" db="EMBL/GenBank/DDBJ databases">
        <title>Draft genome information of white flower Hibiscus syriacus.</title>
        <authorList>
            <person name="Kim Y.-M."/>
        </authorList>
    </citation>
    <scope>NUCLEOTIDE SEQUENCE [LARGE SCALE GENOMIC DNA]</scope>
    <source>
        <strain evidence="2">YM2019G1</strain>
    </source>
</reference>
<keyword evidence="3" id="KW-1185">Reference proteome</keyword>
<dbReference type="GO" id="GO:0008233">
    <property type="term" value="F:peptidase activity"/>
    <property type="evidence" value="ECO:0007669"/>
    <property type="project" value="UniProtKB-KW"/>
</dbReference>
<protein>
    <submittedName>
        <fullName evidence="2">Protease-associated RING/U-box zinc finger family protein</fullName>
    </submittedName>
</protein>
<comment type="caution">
    <text evidence="2">The sequence shown here is derived from an EMBL/GenBank/DDBJ whole genome shotgun (WGS) entry which is preliminary data.</text>
</comment>
<dbReference type="EMBL" id="VEPZ02001734">
    <property type="protein sequence ID" value="KAE8659982.1"/>
    <property type="molecule type" value="Genomic_DNA"/>
</dbReference>
<sequence length="191" mass="21191">MDCLSTQSVRKQMAPKDSNTIVPATKYHSPIRTPSSSSSSSSSSLRSFLFPRDLPLSPPSPLQFSGIPFSWEHSPGVPKKLQSHKKKDSTKLLPLPPPATPPTSKKMSESFRKDPFFMAMIECSRDNDNSGSSSNIWTGIKVARSISDRFGFINLHTSCKRTCAVSESLIYLPRPTGTPNYDLIARRSRQM</sequence>
<gene>
    <name evidence="2" type="ORF">F3Y22_tig00116959pilonHSYRG00176</name>
</gene>
<name>A0A6A2WK10_HIBSY</name>